<proteinExistence type="predicted"/>
<name>A0A0D9XZG2_9ORYZ</name>
<dbReference type="EnsemblPlants" id="LPERR12G10370.1">
    <property type="protein sequence ID" value="LPERR12G10370.1"/>
    <property type="gene ID" value="LPERR12G10370"/>
</dbReference>
<dbReference type="Gramene" id="LPERR12G10370.1">
    <property type="protein sequence ID" value="LPERR12G10370.1"/>
    <property type="gene ID" value="LPERR12G10370"/>
</dbReference>
<dbReference type="Proteomes" id="UP000032180">
    <property type="component" value="Chromosome 12"/>
</dbReference>
<dbReference type="Gene3D" id="1.25.40.10">
    <property type="entry name" value="Tetratricopeptide repeat domain"/>
    <property type="match status" value="1"/>
</dbReference>
<evidence type="ECO:0000256" key="1">
    <source>
        <dbReference type="ARBA" id="ARBA00022737"/>
    </source>
</evidence>
<dbReference type="InterPro" id="IPR002885">
    <property type="entry name" value="PPR_rpt"/>
</dbReference>
<dbReference type="GO" id="GO:0003723">
    <property type="term" value="F:RNA binding"/>
    <property type="evidence" value="ECO:0007669"/>
    <property type="project" value="InterPro"/>
</dbReference>
<keyword evidence="1" id="KW-0677">Repeat</keyword>
<dbReference type="AlphaFoldDB" id="A0A0D9XZG2"/>
<dbReference type="PANTHER" id="PTHR47926:SF534">
    <property type="entry name" value="PENTATRICOPEPTIDE REPEAT-CONTAINING PROTEIN"/>
    <property type="match status" value="1"/>
</dbReference>
<dbReference type="GO" id="GO:0009451">
    <property type="term" value="P:RNA modification"/>
    <property type="evidence" value="ECO:0007669"/>
    <property type="project" value="InterPro"/>
</dbReference>
<dbReference type="NCBIfam" id="TIGR00756">
    <property type="entry name" value="PPR"/>
    <property type="match status" value="1"/>
</dbReference>
<dbReference type="Pfam" id="PF01535">
    <property type="entry name" value="PPR"/>
    <property type="match status" value="1"/>
</dbReference>
<dbReference type="InterPro" id="IPR011990">
    <property type="entry name" value="TPR-like_helical_dom_sf"/>
</dbReference>
<dbReference type="InterPro" id="IPR046960">
    <property type="entry name" value="PPR_At4g14850-like_plant"/>
</dbReference>
<keyword evidence="4" id="KW-1185">Reference proteome</keyword>
<sequence length="213" mass="23778">MAQRDPISWNSLMLGYLWNINLAACSEDELWLMLGQCSVGRSGCISQAQFLFTKTYTKYVVPYNVMMIIALACHGHARDALELFNVMVDVGLQPDTGTFLGVLSAFADAGLVDYGKHYFESIRQPVQFSNPQITYACVVDLYGRAELIEEAQCSMPAGVKGYYFLPDVVIHSDRKAQPSRGHKLPSFCLLTALMMRMCRYGSLHTNLPDLDAI</sequence>
<dbReference type="PANTHER" id="PTHR47926">
    <property type="entry name" value="PENTATRICOPEPTIDE REPEAT-CONTAINING PROTEIN"/>
    <property type="match status" value="1"/>
</dbReference>
<keyword evidence="2" id="KW-0809">Transit peptide</keyword>
<dbReference type="STRING" id="77586.A0A0D9XZG2"/>
<dbReference type="eggNOG" id="KOG4197">
    <property type="taxonomic scope" value="Eukaryota"/>
</dbReference>
<evidence type="ECO:0000256" key="2">
    <source>
        <dbReference type="ARBA" id="ARBA00022946"/>
    </source>
</evidence>
<evidence type="ECO:0008006" key="5">
    <source>
        <dbReference type="Google" id="ProtNLM"/>
    </source>
</evidence>
<reference evidence="3 4" key="1">
    <citation type="submission" date="2012-08" db="EMBL/GenBank/DDBJ databases">
        <title>Oryza genome evolution.</title>
        <authorList>
            <person name="Wing R.A."/>
        </authorList>
    </citation>
    <scope>NUCLEOTIDE SEQUENCE</scope>
</reference>
<dbReference type="HOGENOM" id="CLU_1296021_0_0_1"/>
<organism evidence="3 4">
    <name type="scientific">Leersia perrieri</name>
    <dbReference type="NCBI Taxonomy" id="77586"/>
    <lineage>
        <taxon>Eukaryota</taxon>
        <taxon>Viridiplantae</taxon>
        <taxon>Streptophyta</taxon>
        <taxon>Embryophyta</taxon>
        <taxon>Tracheophyta</taxon>
        <taxon>Spermatophyta</taxon>
        <taxon>Magnoliopsida</taxon>
        <taxon>Liliopsida</taxon>
        <taxon>Poales</taxon>
        <taxon>Poaceae</taxon>
        <taxon>BOP clade</taxon>
        <taxon>Oryzoideae</taxon>
        <taxon>Oryzeae</taxon>
        <taxon>Oryzinae</taxon>
        <taxon>Leersia</taxon>
    </lineage>
</organism>
<evidence type="ECO:0000313" key="3">
    <source>
        <dbReference type="EnsemblPlants" id="LPERR12G10370.1"/>
    </source>
</evidence>
<reference evidence="4" key="2">
    <citation type="submission" date="2013-12" db="EMBL/GenBank/DDBJ databases">
        <authorList>
            <person name="Yu Y."/>
            <person name="Lee S."/>
            <person name="de Baynast K."/>
            <person name="Wissotski M."/>
            <person name="Liu L."/>
            <person name="Talag J."/>
            <person name="Goicoechea J."/>
            <person name="Angelova A."/>
            <person name="Jetty R."/>
            <person name="Kudrna D."/>
            <person name="Golser W."/>
            <person name="Rivera L."/>
            <person name="Zhang J."/>
            <person name="Wing R."/>
        </authorList>
    </citation>
    <scope>NUCLEOTIDE SEQUENCE</scope>
</reference>
<reference evidence="3" key="3">
    <citation type="submission" date="2015-04" db="UniProtKB">
        <authorList>
            <consortium name="EnsemblPlants"/>
        </authorList>
    </citation>
    <scope>IDENTIFICATION</scope>
</reference>
<evidence type="ECO:0000313" key="4">
    <source>
        <dbReference type="Proteomes" id="UP000032180"/>
    </source>
</evidence>
<accession>A0A0D9XZG2</accession>
<protein>
    <recommendedName>
        <fullName evidence="5">Pentacotripeptide-repeat region of PRORP domain-containing protein</fullName>
    </recommendedName>
</protein>